<keyword evidence="3 6" id="KW-0732">Signal</keyword>
<reference evidence="9" key="1">
    <citation type="submission" date="2023-07" db="EMBL/GenBank/DDBJ databases">
        <title>The genome sequence of Rhodocytophaga aerolata KACC 12507.</title>
        <authorList>
            <person name="Zhang X."/>
        </authorList>
    </citation>
    <scope>NUCLEOTIDE SEQUENCE</scope>
    <source>
        <strain evidence="9">KACC 12507</strain>
    </source>
</reference>
<dbReference type="InterPro" id="IPR011990">
    <property type="entry name" value="TPR-like_helical_dom_sf"/>
</dbReference>
<feature type="domain" description="RagB/SusD" evidence="7">
    <location>
        <begin position="353"/>
        <end position="554"/>
    </location>
</feature>
<keyword evidence="10" id="KW-1185">Reference proteome</keyword>
<dbReference type="EMBL" id="JAUKPO010000018">
    <property type="protein sequence ID" value="MDO1449356.1"/>
    <property type="molecule type" value="Genomic_DNA"/>
</dbReference>
<proteinExistence type="inferred from homology"/>
<keyword evidence="5" id="KW-0998">Cell outer membrane</keyword>
<dbReference type="Pfam" id="PF07980">
    <property type="entry name" value="SusD_RagB"/>
    <property type="match status" value="1"/>
</dbReference>
<evidence type="ECO:0000256" key="6">
    <source>
        <dbReference type="SAM" id="SignalP"/>
    </source>
</evidence>
<dbReference type="InterPro" id="IPR012944">
    <property type="entry name" value="SusD_RagB_dom"/>
</dbReference>
<organism evidence="9 10">
    <name type="scientific">Rhodocytophaga aerolata</name>
    <dbReference type="NCBI Taxonomy" id="455078"/>
    <lineage>
        <taxon>Bacteria</taxon>
        <taxon>Pseudomonadati</taxon>
        <taxon>Bacteroidota</taxon>
        <taxon>Cytophagia</taxon>
        <taxon>Cytophagales</taxon>
        <taxon>Rhodocytophagaceae</taxon>
        <taxon>Rhodocytophaga</taxon>
    </lineage>
</organism>
<dbReference type="Gene3D" id="1.25.40.390">
    <property type="match status" value="1"/>
</dbReference>
<evidence type="ECO:0000256" key="1">
    <source>
        <dbReference type="ARBA" id="ARBA00004442"/>
    </source>
</evidence>
<dbReference type="Proteomes" id="UP001168528">
    <property type="component" value="Unassembled WGS sequence"/>
</dbReference>
<sequence>MKNIRTYISLCLGMMLLCVACGEDYLKEQALDRFSPENSLVNKSGFDAYLVTLHRFAREENFEDRPDPMGNGTDVATSGVADGRFFTDYTQLNSQTDVVVSYWNWAYAKMLKVANLVITRAENPNVNWTEEEKNAVLAEAKFFRAYTYNTLVNLYGGVPIIDREQSIPRFDFERATRQEVLQFAMEDLEFAVQHLPLVKSGLTSDGRILRAAGLHLLTEVYISMGRVTNDASYYDKAIEAATKVIDKSAGDYQLMTERFGDLQRPGDVFSDLFWTGQQNRSSGNLETIWVSQYEFGTLGGGEQENVTVRWWGPKFEDARAADNRNALLVSDSLGRSQGGNRGTDYFHYTIWSDKNDIRNSPYNIRRKWYNNNKASAFFGQEYKTAKGPDGKLYALNADGSLSNVVIDTLRTLYPMIRKVEGKYFFGANTGRTSNDKIKMRLAETYLLRAEAYLLKGDPASAAADINVVRARAKAAPITAADVSIDYILDERARELIIEEPRRRTLVRMGLLYERTKLYNFRSKTTIQPFNELWPIPQSFIDANKEATIEQNPGYPGA</sequence>
<evidence type="ECO:0000313" key="9">
    <source>
        <dbReference type="EMBL" id="MDO1449356.1"/>
    </source>
</evidence>
<comment type="subcellular location">
    <subcellularLocation>
        <location evidence="1">Cell outer membrane</location>
    </subcellularLocation>
</comment>
<evidence type="ECO:0000256" key="4">
    <source>
        <dbReference type="ARBA" id="ARBA00023136"/>
    </source>
</evidence>
<gene>
    <name evidence="9" type="ORF">Q0590_23980</name>
</gene>
<evidence type="ECO:0000256" key="5">
    <source>
        <dbReference type="ARBA" id="ARBA00023237"/>
    </source>
</evidence>
<feature type="chain" id="PRO_5045605530" evidence="6">
    <location>
        <begin position="21"/>
        <end position="557"/>
    </location>
</feature>
<feature type="domain" description="SusD-like N-terminal" evidence="8">
    <location>
        <begin position="80"/>
        <end position="200"/>
    </location>
</feature>
<name>A0ABT8RB65_9BACT</name>
<dbReference type="SUPFAM" id="SSF48452">
    <property type="entry name" value="TPR-like"/>
    <property type="match status" value="1"/>
</dbReference>
<dbReference type="Pfam" id="PF14322">
    <property type="entry name" value="SusD-like_3"/>
    <property type="match status" value="1"/>
</dbReference>
<evidence type="ECO:0000256" key="2">
    <source>
        <dbReference type="ARBA" id="ARBA00006275"/>
    </source>
</evidence>
<feature type="signal peptide" evidence="6">
    <location>
        <begin position="1"/>
        <end position="20"/>
    </location>
</feature>
<evidence type="ECO:0000256" key="3">
    <source>
        <dbReference type="ARBA" id="ARBA00022729"/>
    </source>
</evidence>
<comment type="similarity">
    <text evidence="2">Belongs to the SusD family.</text>
</comment>
<dbReference type="InterPro" id="IPR033985">
    <property type="entry name" value="SusD-like_N"/>
</dbReference>
<evidence type="ECO:0000259" key="8">
    <source>
        <dbReference type="Pfam" id="PF14322"/>
    </source>
</evidence>
<comment type="caution">
    <text evidence="9">The sequence shown here is derived from an EMBL/GenBank/DDBJ whole genome shotgun (WGS) entry which is preliminary data.</text>
</comment>
<accession>A0ABT8RB65</accession>
<evidence type="ECO:0000313" key="10">
    <source>
        <dbReference type="Proteomes" id="UP001168528"/>
    </source>
</evidence>
<keyword evidence="4" id="KW-0472">Membrane</keyword>
<evidence type="ECO:0000259" key="7">
    <source>
        <dbReference type="Pfam" id="PF07980"/>
    </source>
</evidence>
<dbReference type="RefSeq" id="WP_302040157.1">
    <property type="nucleotide sequence ID" value="NZ_JAUKPO010000018.1"/>
</dbReference>
<protein>
    <submittedName>
        <fullName evidence="9">RagB/SusD family nutrient uptake outer membrane protein</fullName>
    </submittedName>
</protein>